<feature type="transmembrane region" description="Helical" evidence="5">
    <location>
        <begin position="184"/>
        <end position="206"/>
    </location>
</feature>
<evidence type="ECO:0000256" key="4">
    <source>
        <dbReference type="ARBA" id="ARBA00023136"/>
    </source>
</evidence>
<accession>A0A1Y5I8W3</accession>
<evidence type="ECO:0000313" key="7">
    <source>
        <dbReference type="EMBL" id="OUS45127.1"/>
    </source>
</evidence>
<feature type="transmembrane region" description="Helical" evidence="5">
    <location>
        <begin position="53"/>
        <end position="75"/>
    </location>
</feature>
<keyword evidence="4 5" id="KW-0472">Membrane</keyword>
<organism evidence="6 8">
    <name type="scientific">Ostreococcus tauri</name>
    <name type="common">Marine green alga</name>
    <dbReference type="NCBI Taxonomy" id="70448"/>
    <lineage>
        <taxon>Eukaryota</taxon>
        <taxon>Viridiplantae</taxon>
        <taxon>Chlorophyta</taxon>
        <taxon>Mamiellophyceae</taxon>
        <taxon>Mamiellales</taxon>
        <taxon>Bathycoccaceae</taxon>
        <taxon>Ostreococcus</taxon>
    </lineage>
</organism>
<feature type="transmembrane region" description="Helical" evidence="5">
    <location>
        <begin position="81"/>
        <end position="102"/>
    </location>
</feature>
<gene>
    <name evidence="7" type="ORF">BE221DRAFT_77461</name>
    <name evidence="6" type="ORF">OT_ostta18g01290</name>
</gene>
<dbReference type="EMBL" id="CAID01000018">
    <property type="protein sequence ID" value="CAL58591.1"/>
    <property type="molecule type" value="Genomic_DNA"/>
</dbReference>
<sequence length="295" mass="30372">MASPALARASTLARSAFTIASGVTAGSVSAVTGLGGAVVFIPALSKLGYEAKHIVGTAVVAVTGATAAGSFAYAQNGVSDVPAATTVGLVGAMCTPVGQMLAKRLSGKTLRKALGGALILCSPSAMLKKHVDEVEEPQEAKAGWAIKVERPAPTNTWEIVRNQFLDRHDKWGGWMKALEGEREILALGVCCGMLQGTVGVGGGVLVSAYLTGMTDMEVHRICGTALLATVLTNTAVSAAHIRAGNVRFRAAALLAGSAMTASYLVAKNVSMQIPETYVKNFIVIALVSSGVSMWR</sequence>
<evidence type="ECO:0000256" key="2">
    <source>
        <dbReference type="ARBA" id="ARBA00022692"/>
    </source>
</evidence>
<proteinExistence type="predicted"/>
<evidence type="ECO:0000256" key="5">
    <source>
        <dbReference type="SAM" id="Phobius"/>
    </source>
</evidence>
<dbReference type="EMBL" id="KZ155791">
    <property type="protein sequence ID" value="OUS45127.1"/>
    <property type="molecule type" value="Genomic_DNA"/>
</dbReference>
<accession>A0A454Y5W4</accession>
<comment type="subcellular location">
    <subcellularLocation>
        <location evidence="1">Membrane</location>
        <topology evidence="1">Multi-pass membrane protein</topology>
    </subcellularLocation>
</comment>
<dbReference type="AlphaFoldDB" id="Q00SM3"/>
<dbReference type="PANTHER" id="PTHR43701:SF2">
    <property type="entry name" value="MEMBRANE TRANSPORTER PROTEIN YJNA-RELATED"/>
    <property type="match status" value="1"/>
</dbReference>
<keyword evidence="3 5" id="KW-1133">Transmembrane helix</keyword>
<evidence type="ECO:0000313" key="8">
    <source>
        <dbReference type="Proteomes" id="UP000009170"/>
    </source>
</evidence>
<keyword evidence="8" id="KW-1185">Reference proteome</keyword>
<dbReference type="InterPro" id="IPR002781">
    <property type="entry name" value="TM_pro_TauE-like"/>
</dbReference>
<dbReference type="InterPro" id="IPR051598">
    <property type="entry name" value="TSUP/Inactive_protease-like"/>
</dbReference>
<dbReference type="GeneID" id="9838389"/>
<dbReference type="Proteomes" id="UP000195557">
    <property type="component" value="Unassembled WGS sequence"/>
</dbReference>
<dbReference type="InParanoid" id="Q00SM3"/>
<evidence type="ECO:0000256" key="3">
    <source>
        <dbReference type="ARBA" id="ARBA00022989"/>
    </source>
</evidence>
<dbReference type="Pfam" id="PF01925">
    <property type="entry name" value="TauE"/>
    <property type="match status" value="1"/>
</dbReference>
<keyword evidence="2 5" id="KW-0812">Transmembrane</keyword>
<reference evidence="6 8" key="1">
    <citation type="journal article" date="2006" name="Proc. Natl. Acad. Sci. U.S.A.">
        <title>Genome analysis of the smallest free-living eukaryote Ostreococcus tauri unveils many unique features.</title>
        <authorList>
            <person name="Derelle E."/>
            <person name="Ferraz C."/>
            <person name="Rombauts S."/>
            <person name="Rouze P."/>
            <person name="Worden A.Z."/>
            <person name="Robbens S."/>
            <person name="Partensky F."/>
            <person name="Degroeve S."/>
            <person name="Echeynie S."/>
            <person name="Cooke R."/>
            <person name="Saeys Y."/>
            <person name="Wuyts J."/>
            <person name="Jabbari K."/>
            <person name="Bowler C."/>
            <person name="Panaud O."/>
            <person name="Piegu B."/>
            <person name="Ball S.G."/>
            <person name="Ral J.-P."/>
            <person name="Bouget F.-Y."/>
            <person name="Piganeau G."/>
            <person name="De Baets B."/>
            <person name="Picard A."/>
            <person name="Delseny M."/>
            <person name="Demaille J."/>
            <person name="Van de Peer Y."/>
            <person name="Moreau H."/>
        </authorList>
    </citation>
    <scope>NUCLEOTIDE SEQUENCE [LARGE SCALE GENOMIC DNA]</scope>
    <source>
        <strain evidence="6 8">OTTH0595</strain>
    </source>
</reference>
<dbReference type="KEGG" id="ota:OT_ostta18g01290"/>
<dbReference type="OMA" id="HRICGTA"/>
<dbReference type="PANTHER" id="PTHR43701">
    <property type="entry name" value="MEMBRANE TRANSPORTER PROTEIN MJ0441-RELATED"/>
    <property type="match status" value="1"/>
</dbReference>
<accession>Q00SM3</accession>
<feature type="transmembrane region" description="Helical" evidence="5">
    <location>
        <begin position="16"/>
        <end position="41"/>
    </location>
</feature>
<evidence type="ECO:0000256" key="1">
    <source>
        <dbReference type="ARBA" id="ARBA00004141"/>
    </source>
</evidence>
<evidence type="ECO:0000313" key="6">
    <source>
        <dbReference type="EMBL" id="CAL58591.1"/>
    </source>
</evidence>
<name>Q00SM3_OSTTA</name>
<reference evidence="6" key="2">
    <citation type="journal article" date="2014" name="BMC Genomics">
        <title>An improved genome of the model marine alga Ostreococcus tauri unfolds by assessing Illumina de novo assemblies.</title>
        <authorList>
            <person name="Blanc-Mathieu R."/>
            <person name="Verhelst B."/>
            <person name="Derelle E."/>
            <person name="Rombauts S."/>
            <person name="Bouget F.Y."/>
            <person name="Carre I."/>
            <person name="Chateau A."/>
            <person name="Eyre-Walker A."/>
            <person name="Grimsley N."/>
            <person name="Moreau H."/>
            <person name="Piegu B."/>
            <person name="Rivals E."/>
            <person name="Schackwitz W."/>
            <person name="Van de Peer Y."/>
            <person name="Piganeau G."/>
        </authorList>
    </citation>
    <scope>NUCLEOTIDE SEQUENCE</scope>
    <source>
        <strain evidence="6">RCC4221</strain>
    </source>
</reference>
<reference evidence="7" key="3">
    <citation type="submission" date="2017-04" db="EMBL/GenBank/DDBJ databases">
        <title>Population genomics of picophytoplankton unveils novel chromosome hypervariability.</title>
        <authorList>
            <consortium name="DOE Joint Genome Institute"/>
            <person name="Blanc-Mathieu R."/>
            <person name="Krasovec M."/>
            <person name="Hebrard M."/>
            <person name="Yau S."/>
            <person name="Desgranges E."/>
            <person name="Martin J."/>
            <person name="Schackwitz W."/>
            <person name="Kuo A."/>
            <person name="Salin G."/>
            <person name="Donnadieu C."/>
            <person name="Desdevises Y."/>
            <person name="Sanchez-Ferandin S."/>
            <person name="Moreau H."/>
            <person name="Rivals E."/>
            <person name="Grigoriev I.V."/>
            <person name="Grimsley N."/>
            <person name="Eyre-Walker A."/>
            <person name="Piganeau G."/>
        </authorList>
    </citation>
    <scope>NUCLEOTIDE SEQUENCE [LARGE SCALE GENOMIC DNA]</scope>
    <source>
        <strain evidence="7">RCC 1115</strain>
    </source>
</reference>
<dbReference type="RefSeq" id="XP_003084175.1">
    <property type="nucleotide sequence ID" value="XM_003084127.1"/>
</dbReference>
<dbReference type="OrthoDB" id="497462at2759"/>
<dbReference type="GO" id="GO:0016020">
    <property type="term" value="C:membrane"/>
    <property type="evidence" value="ECO:0007669"/>
    <property type="project" value="UniProtKB-SubCell"/>
</dbReference>
<feature type="transmembrane region" description="Helical" evidence="5">
    <location>
        <begin position="218"/>
        <end position="236"/>
    </location>
</feature>
<protein>
    <submittedName>
        <fullName evidence="6 7">Transmembrane protein TauE like</fullName>
    </submittedName>
</protein>
<dbReference type="Proteomes" id="UP000009170">
    <property type="component" value="Unassembled WGS sequence"/>
</dbReference>